<name>A0AC61NI83_9BACT</name>
<gene>
    <name evidence="1" type="ORF">K4L44_10665</name>
</gene>
<accession>A0AC61NI83</accession>
<dbReference type="EMBL" id="CP081303">
    <property type="protein sequence ID" value="QZE13051.1"/>
    <property type="molecule type" value="Genomic_DNA"/>
</dbReference>
<proteinExistence type="predicted"/>
<protein>
    <submittedName>
        <fullName evidence="1">Uncharacterized protein</fullName>
    </submittedName>
</protein>
<keyword evidence="2" id="KW-1185">Reference proteome</keyword>
<evidence type="ECO:0000313" key="1">
    <source>
        <dbReference type="EMBL" id="QZE13051.1"/>
    </source>
</evidence>
<dbReference type="Proteomes" id="UP000826212">
    <property type="component" value="Chromosome"/>
</dbReference>
<evidence type="ECO:0000313" key="2">
    <source>
        <dbReference type="Proteomes" id="UP000826212"/>
    </source>
</evidence>
<reference evidence="1" key="1">
    <citation type="submission" date="2021-08" db="EMBL/GenBank/DDBJ databases">
        <title>Novel anaerobic bacterium isolated from sea squirt in East Sea, Republic of Korea.</title>
        <authorList>
            <person name="Nguyen T.H."/>
            <person name="Li Z."/>
            <person name="Lee Y.-J."/>
            <person name="Ko J."/>
            <person name="Kim S.-G."/>
        </authorList>
    </citation>
    <scope>NUCLEOTIDE SEQUENCE</scope>
    <source>
        <strain evidence="1">KCTC 25031</strain>
    </source>
</reference>
<sequence length="284" mass="30581">MSLEGDILKITRNGTATSIDLSKYLDNENTQLTTEEVKNIIAAVGYVKVADLQDDDANNEIQDLLLEGDILKITRNGTASSIDLSKYLDNENTQLTTEEVKNIIAAVGYLKVADLQDDDANNEIQDLSLEGDILKITRNGSATSIDLSGYLDNTTLTPIQVDAIVTAKGYIKSTDIISKADIDSPTFTGSPILPPGTTTLTHGTTDISSKFATTAYVHNIIAEYKPAYMTATIYNEGLIRLSGNLTGSAEAPMIKIDGNQKGDLMYYNGYEWGLVPAGGEGQVL</sequence>
<organism evidence="1 2">
    <name type="scientific">Halosquirtibacter laminarini</name>
    <dbReference type="NCBI Taxonomy" id="3374600"/>
    <lineage>
        <taxon>Bacteria</taxon>
        <taxon>Pseudomonadati</taxon>
        <taxon>Bacteroidota</taxon>
        <taxon>Bacteroidia</taxon>
        <taxon>Marinilabiliales</taxon>
        <taxon>Prolixibacteraceae</taxon>
        <taxon>Halosquirtibacter</taxon>
    </lineage>
</organism>